<proteinExistence type="predicted"/>
<protein>
    <submittedName>
        <fullName evidence="1">Uncharacterized protein</fullName>
    </submittedName>
</protein>
<reference evidence="1" key="1">
    <citation type="journal article" date="2021" name="Environ. Microbiol.">
        <title>Gene family expansions and transcriptome signatures uncover fungal adaptations to wood decay.</title>
        <authorList>
            <person name="Hage H."/>
            <person name="Miyauchi S."/>
            <person name="Viragh M."/>
            <person name="Drula E."/>
            <person name="Min B."/>
            <person name="Chaduli D."/>
            <person name="Navarro D."/>
            <person name="Favel A."/>
            <person name="Norest M."/>
            <person name="Lesage-Meessen L."/>
            <person name="Balint B."/>
            <person name="Merenyi Z."/>
            <person name="de Eugenio L."/>
            <person name="Morin E."/>
            <person name="Martinez A.T."/>
            <person name="Baldrian P."/>
            <person name="Stursova M."/>
            <person name="Martinez M.J."/>
            <person name="Novotny C."/>
            <person name="Magnuson J.K."/>
            <person name="Spatafora J.W."/>
            <person name="Maurice S."/>
            <person name="Pangilinan J."/>
            <person name="Andreopoulos W."/>
            <person name="LaButti K."/>
            <person name="Hundley H."/>
            <person name="Na H."/>
            <person name="Kuo A."/>
            <person name="Barry K."/>
            <person name="Lipzen A."/>
            <person name="Henrissat B."/>
            <person name="Riley R."/>
            <person name="Ahrendt S."/>
            <person name="Nagy L.G."/>
            <person name="Grigoriev I.V."/>
            <person name="Martin F."/>
            <person name="Rosso M.N."/>
        </authorList>
    </citation>
    <scope>NUCLEOTIDE SEQUENCE</scope>
    <source>
        <strain evidence="1">CBS 384.51</strain>
    </source>
</reference>
<evidence type="ECO:0000313" key="1">
    <source>
        <dbReference type="EMBL" id="KAI0084271.1"/>
    </source>
</evidence>
<comment type="caution">
    <text evidence="1">The sequence shown here is derived from an EMBL/GenBank/DDBJ whole genome shotgun (WGS) entry which is preliminary data.</text>
</comment>
<sequence>MHLLKLSKHALLQVDTDKLKISCEVSASKCPHRGHRSRSFMLASAYPSLHLRITYHFAPLSYTAHHVL</sequence>
<evidence type="ECO:0000313" key="2">
    <source>
        <dbReference type="Proteomes" id="UP001055072"/>
    </source>
</evidence>
<name>A0ACB8TQQ0_9APHY</name>
<gene>
    <name evidence="1" type="ORF">BDY19DRAFT_973393</name>
</gene>
<organism evidence="1 2">
    <name type="scientific">Irpex rosettiformis</name>
    <dbReference type="NCBI Taxonomy" id="378272"/>
    <lineage>
        <taxon>Eukaryota</taxon>
        <taxon>Fungi</taxon>
        <taxon>Dikarya</taxon>
        <taxon>Basidiomycota</taxon>
        <taxon>Agaricomycotina</taxon>
        <taxon>Agaricomycetes</taxon>
        <taxon>Polyporales</taxon>
        <taxon>Irpicaceae</taxon>
        <taxon>Irpex</taxon>
    </lineage>
</organism>
<feature type="non-terminal residue" evidence="1">
    <location>
        <position position="68"/>
    </location>
</feature>
<dbReference type="Proteomes" id="UP001055072">
    <property type="component" value="Unassembled WGS sequence"/>
</dbReference>
<dbReference type="EMBL" id="MU274945">
    <property type="protein sequence ID" value="KAI0084271.1"/>
    <property type="molecule type" value="Genomic_DNA"/>
</dbReference>
<accession>A0ACB8TQQ0</accession>
<keyword evidence="2" id="KW-1185">Reference proteome</keyword>